<evidence type="ECO:0000313" key="6">
    <source>
        <dbReference type="Proteomes" id="UP000183656"/>
    </source>
</evidence>
<dbReference type="AlphaFoldDB" id="A0A1I7KNZ3"/>
<dbReference type="Pfam" id="PF13005">
    <property type="entry name" value="zf-IS66"/>
    <property type="match status" value="1"/>
</dbReference>
<dbReference type="InterPro" id="IPR052344">
    <property type="entry name" value="Transposase-related"/>
</dbReference>
<dbReference type="Pfam" id="PF03050">
    <property type="entry name" value="DDE_Tnp_IS66"/>
    <property type="match status" value="1"/>
</dbReference>
<dbReference type="PANTHER" id="PTHR33678">
    <property type="entry name" value="BLL1576 PROTEIN"/>
    <property type="match status" value="1"/>
</dbReference>
<feature type="domain" description="Transposase TnpC homeodomain" evidence="4">
    <location>
        <begin position="12"/>
        <end position="84"/>
    </location>
</feature>
<name>A0A1I7KNZ3_9BURK</name>
<dbReference type="InterPro" id="IPR024474">
    <property type="entry name" value="Znf_dom_IS66"/>
</dbReference>
<feature type="non-terminal residue" evidence="5">
    <location>
        <position position="1"/>
    </location>
</feature>
<feature type="region of interest" description="Disordered" evidence="1">
    <location>
        <begin position="59"/>
        <end position="89"/>
    </location>
</feature>
<reference evidence="5 6" key="1">
    <citation type="submission" date="2016-10" db="EMBL/GenBank/DDBJ databases">
        <authorList>
            <person name="de Groot N.N."/>
        </authorList>
    </citation>
    <scope>NUCLEOTIDE SEQUENCE [LARGE SCALE GENOMIC DNA]</scope>
    <source>
        <strain evidence="5 6">R-24608</strain>
    </source>
</reference>
<evidence type="ECO:0000259" key="4">
    <source>
        <dbReference type="Pfam" id="PF13007"/>
    </source>
</evidence>
<accession>A0A1I7KNZ3</accession>
<dbReference type="PANTHER" id="PTHR33678:SF1">
    <property type="entry name" value="BLL1576 PROTEIN"/>
    <property type="match status" value="1"/>
</dbReference>
<dbReference type="Pfam" id="PF13007">
    <property type="entry name" value="LZ_Tnp_IS66"/>
    <property type="match status" value="1"/>
</dbReference>
<feature type="domain" description="Transposase IS66 central" evidence="2">
    <location>
        <begin position="150"/>
        <end position="431"/>
    </location>
</feature>
<protein>
    <submittedName>
        <fullName evidence="5">Transposase</fullName>
    </submittedName>
</protein>
<gene>
    <name evidence="5" type="ORF">SAMN04489707_10621</name>
</gene>
<evidence type="ECO:0000259" key="3">
    <source>
        <dbReference type="Pfam" id="PF13005"/>
    </source>
</evidence>
<dbReference type="Proteomes" id="UP000183656">
    <property type="component" value="Unassembled WGS sequence"/>
</dbReference>
<dbReference type="NCBIfam" id="NF033517">
    <property type="entry name" value="transpos_IS66"/>
    <property type="match status" value="1"/>
</dbReference>
<dbReference type="InterPro" id="IPR004291">
    <property type="entry name" value="Transposase_IS66_central"/>
</dbReference>
<sequence length="453" mass="50366">ELRHQRALNEKLTYECALLKRLKFAAQSERHSADQRSLLEEELDSDLAAVAHEIEQLQPTEAAATNKQQPKRTPLPAKLPRHEIRHEPQSTICSTPGCGCQLKRIGEDVAEKLDYVSGVFTVERHIRGKWACAQCQTITQAPVAAHVIDKGIPTAGLLAQVLVAKYQDHQPLYRQESIFGRAGLAIPRSTLAQWVGTCGARLQPLVDALKAEVLGHRVLHGDETPVAMLKPGNGKTHRAYLWAYAPGAFEATRSVVYDFCESRAGEHARAFLGDWRGSLICDDYAGYKASFAQGVTEAGCLAHARRKFFELHAAGKSRIAELALNQFARVYEIEREVKDLPALQRQEVRQSQSRPALDALHEWMVLQRQQVAGNSATAKALDYSLKRWTALTRFVDDPQLPPDNNWIENQIRPIALGRSNWLFAGSLRAGQRAAAVMSLIQSARMRVPTGLIT</sequence>
<dbReference type="InterPro" id="IPR024463">
    <property type="entry name" value="Transposase_TnpC_homeodom"/>
</dbReference>
<keyword evidence="6" id="KW-1185">Reference proteome</keyword>
<organism evidence="5 6">
    <name type="scientific">Paenacidovorax caeni</name>
    <dbReference type="NCBI Taxonomy" id="343013"/>
    <lineage>
        <taxon>Bacteria</taxon>
        <taxon>Pseudomonadati</taxon>
        <taxon>Pseudomonadota</taxon>
        <taxon>Betaproteobacteria</taxon>
        <taxon>Burkholderiales</taxon>
        <taxon>Comamonadaceae</taxon>
        <taxon>Paenacidovorax</taxon>
    </lineage>
</organism>
<feature type="domain" description="Transposase IS66 zinc-finger binding" evidence="3">
    <location>
        <begin position="96"/>
        <end position="135"/>
    </location>
</feature>
<evidence type="ECO:0000259" key="2">
    <source>
        <dbReference type="Pfam" id="PF03050"/>
    </source>
</evidence>
<dbReference type="STRING" id="343013.SAMN04489707_10621"/>
<feature type="compositionally biased region" description="Polar residues" evidence="1">
    <location>
        <begin position="59"/>
        <end position="68"/>
    </location>
</feature>
<evidence type="ECO:0000313" key="5">
    <source>
        <dbReference type="EMBL" id="SFU99139.1"/>
    </source>
</evidence>
<dbReference type="EMBL" id="FPBX01000062">
    <property type="protein sequence ID" value="SFU99139.1"/>
    <property type="molecule type" value="Genomic_DNA"/>
</dbReference>
<proteinExistence type="predicted"/>
<evidence type="ECO:0000256" key="1">
    <source>
        <dbReference type="SAM" id="MobiDB-lite"/>
    </source>
</evidence>